<evidence type="ECO:0000313" key="2">
    <source>
        <dbReference type="Proteomes" id="UP000002037"/>
    </source>
</evidence>
<dbReference type="EMBL" id="GG692396">
    <property type="protein sequence ID" value="EER34938.1"/>
    <property type="molecule type" value="Genomic_DNA"/>
</dbReference>
<evidence type="ECO:0000313" key="1">
    <source>
        <dbReference type="EMBL" id="EER34938.1"/>
    </source>
</evidence>
<dbReference type="Proteomes" id="UP000002037">
    <property type="component" value="Unassembled WGS sequence"/>
</dbReference>
<keyword evidence="2" id="KW-1185">Reference proteome</keyword>
<dbReference type="RefSeq" id="XP_002547493.1">
    <property type="nucleotide sequence ID" value="XM_002547447.1"/>
</dbReference>
<protein>
    <submittedName>
        <fullName evidence="1">Uncharacterized protein</fullName>
    </submittedName>
</protein>
<name>C5M7G8_CANTT</name>
<accession>C5M7G8</accession>
<dbReference type="AlphaFoldDB" id="C5M7G8"/>
<reference evidence="1 2" key="1">
    <citation type="journal article" date="2009" name="Nature">
        <title>Evolution of pathogenicity and sexual reproduction in eight Candida genomes.</title>
        <authorList>
            <person name="Butler G."/>
            <person name="Rasmussen M.D."/>
            <person name="Lin M.F."/>
            <person name="Santos M.A."/>
            <person name="Sakthikumar S."/>
            <person name="Munro C.A."/>
            <person name="Rheinbay E."/>
            <person name="Grabherr M."/>
            <person name="Forche A."/>
            <person name="Reedy J.L."/>
            <person name="Agrafioti I."/>
            <person name="Arnaud M.B."/>
            <person name="Bates S."/>
            <person name="Brown A.J."/>
            <person name="Brunke S."/>
            <person name="Costanzo M.C."/>
            <person name="Fitzpatrick D.A."/>
            <person name="de Groot P.W."/>
            <person name="Harris D."/>
            <person name="Hoyer L.L."/>
            <person name="Hube B."/>
            <person name="Klis F.M."/>
            <person name="Kodira C."/>
            <person name="Lennard N."/>
            <person name="Logue M.E."/>
            <person name="Martin R."/>
            <person name="Neiman A.M."/>
            <person name="Nikolaou E."/>
            <person name="Quail M.A."/>
            <person name="Quinn J."/>
            <person name="Santos M.C."/>
            <person name="Schmitzberger F.F."/>
            <person name="Sherlock G."/>
            <person name="Shah P."/>
            <person name="Silverstein K.A."/>
            <person name="Skrzypek M.S."/>
            <person name="Soll D."/>
            <person name="Staggs R."/>
            <person name="Stansfield I."/>
            <person name="Stumpf M.P."/>
            <person name="Sudbery P.E."/>
            <person name="Srikantha T."/>
            <person name="Zeng Q."/>
            <person name="Berman J."/>
            <person name="Berriman M."/>
            <person name="Heitman J."/>
            <person name="Gow N.A."/>
            <person name="Lorenz M.C."/>
            <person name="Birren B.W."/>
            <person name="Kellis M."/>
            <person name="Cuomo C.A."/>
        </authorList>
    </citation>
    <scope>NUCLEOTIDE SEQUENCE [LARGE SCALE GENOMIC DNA]</scope>
    <source>
        <strain evidence="2">ATCC MYA-3404 / T1</strain>
    </source>
</reference>
<sequence length="282" mass="32728">MSIFKIQKLPLNRGLKKHEELLSQIDQECANYLNILCPNFDEQIVEMLNTYKDEQIPIPEITRHIVESLGGGISPFQLFNPIENLDDIIENELDLNNKAEKYYMAVIMYQRLFTTLKYLFQNDNLVKNSKNIEEIINLGDGKDFELVYSVIKFRLDVIIKRMLSKTSLHSVDYTTDTTFSNYDHLGIFLNELNDNNKLVILYLMTSGIAHSGDSICQILTKKFIQYKRTGEINLDVIYEEIHFEIYRHTKISDNLPSSVSKVGVKRSKSIMRGYGTKRAKTH</sequence>
<proteinExistence type="predicted"/>
<dbReference type="HOGENOM" id="CLU_986948_0_0_1"/>
<dbReference type="GeneID" id="8300463"/>
<gene>
    <name evidence="1" type="ORF">CTRG_01800</name>
</gene>
<dbReference type="KEGG" id="ctp:CTRG_01800"/>
<organism evidence="1 2">
    <name type="scientific">Candida tropicalis (strain ATCC MYA-3404 / T1)</name>
    <name type="common">Yeast</name>
    <dbReference type="NCBI Taxonomy" id="294747"/>
    <lineage>
        <taxon>Eukaryota</taxon>
        <taxon>Fungi</taxon>
        <taxon>Dikarya</taxon>
        <taxon>Ascomycota</taxon>
        <taxon>Saccharomycotina</taxon>
        <taxon>Pichiomycetes</taxon>
        <taxon>Debaryomycetaceae</taxon>
        <taxon>Candida/Lodderomyces clade</taxon>
        <taxon>Candida</taxon>
    </lineage>
</organism>
<dbReference type="VEuPathDB" id="FungiDB:CTRG_01800"/>